<proteinExistence type="predicted"/>
<reference evidence="1" key="1">
    <citation type="journal article" date="2020" name="Nature">
        <title>Giant virus diversity and host interactions through global metagenomics.</title>
        <authorList>
            <person name="Schulz F."/>
            <person name="Roux S."/>
            <person name="Paez-Espino D."/>
            <person name="Jungbluth S."/>
            <person name="Walsh D.A."/>
            <person name="Denef V.J."/>
            <person name="McMahon K.D."/>
            <person name="Konstantinidis K.T."/>
            <person name="Eloe-Fadrosh E.A."/>
            <person name="Kyrpides N.C."/>
            <person name="Woyke T."/>
        </authorList>
    </citation>
    <scope>NUCLEOTIDE SEQUENCE</scope>
    <source>
        <strain evidence="1">GVMAG-M-3300010158-55</strain>
    </source>
</reference>
<dbReference type="EMBL" id="MN739098">
    <property type="protein sequence ID" value="QHS88532.1"/>
    <property type="molecule type" value="Genomic_DNA"/>
</dbReference>
<organism evidence="1">
    <name type="scientific">viral metagenome</name>
    <dbReference type="NCBI Taxonomy" id="1070528"/>
    <lineage>
        <taxon>unclassified sequences</taxon>
        <taxon>metagenomes</taxon>
        <taxon>organismal metagenomes</taxon>
    </lineage>
</organism>
<evidence type="ECO:0000313" key="1">
    <source>
        <dbReference type="EMBL" id="QHS88532.1"/>
    </source>
</evidence>
<sequence length="194" mass="22780">MSIRSKTRKIKLTNTPMYEPNKWNSNKYVKKSHNCYAYALNLIDSKQTTHCKQMNRTKKMNCPRPQPGYYSGYKDNFDAKKVTCNRIEERMMKDNPSIRKLKKNQPCPIGFYKMMLYVANDGSDYHFFRQDNTGLWSHKDGWRLATNHDSKDKMIHHPTLAYKGKYTVPCGTYAVPIASNKHMASKIECKTYKK</sequence>
<protein>
    <submittedName>
        <fullName evidence="1">Uncharacterized protein</fullName>
    </submittedName>
</protein>
<accession>A0A6C0B913</accession>
<dbReference type="AlphaFoldDB" id="A0A6C0B913"/>
<name>A0A6C0B913_9ZZZZ</name>